<dbReference type="GO" id="GO:0022857">
    <property type="term" value="F:transmembrane transporter activity"/>
    <property type="evidence" value="ECO:0007669"/>
    <property type="project" value="TreeGrafter"/>
</dbReference>
<comment type="subcellular location">
    <subcellularLocation>
        <location evidence="1">Cell membrane</location>
        <topology evidence="1">Multi-pass membrane protein</topology>
    </subcellularLocation>
</comment>
<evidence type="ECO:0000313" key="10">
    <source>
        <dbReference type="Proteomes" id="UP000199532"/>
    </source>
</evidence>
<keyword evidence="2" id="KW-1003">Cell membrane</keyword>
<evidence type="ECO:0000256" key="4">
    <source>
        <dbReference type="ARBA" id="ARBA00022989"/>
    </source>
</evidence>
<keyword evidence="3 6" id="KW-0812">Transmembrane</keyword>
<organism evidence="9 10">
    <name type="scientific">Dyadobacter koreensis</name>
    <dbReference type="NCBI Taxonomy" id="408657"/>
    <lineage>
        <taxon>Bacteria</taxon>
        <taxon>Pseudomonadati</taxon>
        <taxon>Bacteroidota</taxon>
        <taxon>Cytophagia</taxon>
        <taxon>Cytophagales</taxon>
        <taxon>Spirosomataceae</taxon>
        <taxon>Dyadobacter</taxon>
    </lineage>
</organism>
<evidence type="ECO:0000256" key="3">
    <source>
        <dbReference type="ARBA" id="ARBA00022692"/>
    </source>
</evidence>
<keyword evidence="10" id="KW-1185">Reference proteome</keyword>
<reference evidence="9 10" key="1">
    <citation type="submission" date="2016-10" db="EMBL/GenBank/DDBJ databases">
        <authorList>
            <person name="de Groot N.N."/>
        </authorList>
    </citation>
    <scope>NUCLEOTIDE SEQUENCE [LARGE SCALE GENOMIC DNA]</scope>
    <source>
        <strain evidence="9 10">DSM 19938</strain>
    </source>
</reference>
<dbReference type="RefSeq" id="WP_090338600.1">
    <property type="nucleotide sequence ID" value="NZ_FNXY01000007.1"/>
</dbReference>
<protein>
    <submittedName>
        <fullName evidence="9">Putative ABC transport system permease protein</fullName>
    </submittedName>
</protein>
<dbReference type="InterPro" id="IPR050250">
    <property type="entry name" value="Macrolide_Exporter_MacB"/>
</dbReference>
<dbReference type="InterPro" id="IPR025857">
    <property type="entry name" value="MacB_PCD"/>
</dbReference>
<evidence type="ECO:0000256" key="6">
    <source>
        <dbReference type="SAM" id="Phobius"/>
    </source>
</evidence>
<feature type="transmembrane region" description="Helical" evidence="6">
    <location>
        <begin position="18"/>
        <end position="42"/>
    </location>
</feature>
<feature type="domain" description="ABC3 transporter permease C-terminal" evidence="7">
    <location>
        <begin position="287"/>
        <end position="401"/>
    </location>
</feature>
<feature type="domain" description="ABC3 transporter permease C-terminal" evidence="7">
    <location>
        <begin position="680"/>
        <end position="783"/>
    </location>
</feature>
<dbReference type="InterPro" id="IPR003838">
    <property type="entry name" value="ABC3_permease_C"/>
</dbReference>
<evidence type="ECO:0000256" key="1">
    <source>
        <dbReference type="ARBA" id="ARBA00004651"/>
    </source>
</evidence>
<evidence type="ECO:0000259" key="7">
    <source>
        <dbReference type="Pfam" id="PF02687"/>
    </source>
</evidence>
<sequence>MLNNYFKIAWRNLIKRRFFAFVSILGLSVGMTFTFLIASFVWGELKVNENLKNADRQFLLQSKWKKEAMGTEIATLGPIGKTLKEEYPDLIANYYRYDGITVAVSNGDKHFREEIQAGDSTLLTMFGFPLLQGNAATALQQPNSIVITEEKAFKYFGKTDVLGEILSLDNFLGQKQQYKITAVLKTLPENSVNNLLKSPASIFITMGSLQGRQDAENWNNPYMVTFLELKKGIKREQLDKPIAGLLATHTPENIKTNLSVYATPLKEFYLNQNNGLARKMIYTLTGVSLFILLMAIVNFINISIGNASSRLKEIGVRKILGSLQSQLIKQFLAESLILATFALIFSLGFYEIFRPYFSEMLGKPIQSALSLFPYSVFIIIFFAILTAILAGIYPAFIVSSLPAIESVKGKLKSVKENILFRRLLIVSQFSIALFVFSAAALISRQVSYFFNKDLGYSKESVVYVAAPREWTSEGVTKMEAKRNELSRLKEVEQVSLSYEIPNGNFGGSNGIYRMGQDSTAAVYTQILSTDEKFADTYKLKMEAGNFFFAKDGNYKADEIVLNESAARALGFIDAQAAIGQQIRLHFSPTPFMVGGVIKNFHFASMHEQIKPLAFMHTKTAGIYRYLSFKIVPGNIADKMTAIEKKWRELMPDAPFEYVFMDDSLMKLYKTELQLKKASGIATVLSVVIVLLGILGMVTLNVSKRTKELGIRKVLGASGISIVTLFLKEFLIATALSAVIAFPLAYVSLSKWLQSYAYRINIEWTNFAIVAMIFCLVVAAAVSLMTFRAALMNPLMAIKTE</sequence>
<dbReference type="GO" id="GO:0005886">
    <property type="term" value="C:plasma membrane"/>
    <property type="evidence" value="ECO:0007669"/>
    <property type="project" value="UniProtKB-SubCell"/>
</dbReference>
<dbReference type="Pfam" id="PF12704">
    <property type="entry name" value="MacB_PCD"/>
    <property type="match status" value="2"/>
</dbReference>
<dbReference type="EMBL" id="FNXY01000007">
    <property type="protein sequence ID" value="SEJ42128.1"/>
    <property type="molecule type" value="Genomic_DNA"/>
</dbReference>
<feature type="transmembrane region" description="Helical" evidence="6">
    <location>
        <begin position="331"/>
        <end position="352"/>
    </location>
</feature>
<feature type="domain" description="MacB-like periplasmic core" evidence="8">
    <location>
        <begin position="432"/>
        <end position="621"/>
    </location>
</feature>
<dbReference type="OrthoDB" id="5933722at2"/>
<gene>
    <name evidence="9" type="ORF">SAMN04487995_4615</name>
</gene>
<keyword evidence="5 6" id="KW-0472">Membrane</keyword>
<dbReference type="PANTHER" id="PTHR30572:SF18">
    <property type="entry name" value="ABC-TYPE MACROLIDE FAMILY EXPORT SYSTEM PERMEASE COMPONENT 2"/>
    <property type="match status" value="1"/>
</dbReference>
<keyword evidence="4 6" id="KW-1133">Transmembrane helix</keyword>
<dbReference type="Pfam" id="PF02687">
    <property type="entry name" value="FtsX"/>
    <property type="match status" value="2"/>
</dbReference>
<feature type="transmembrane region" description="Helical" evidence="6">
    <location>
        <begin position="679"/>
        <end position="701"/>
    </location>
</feature>
<evidence type="ECO:0000259" key="8">
    <source>
        <dbReference type="Pfam" id="PF12704"/>
    </source>
</evidence>
<name>A0A1H6YLB6_9BACT</name>
<dbReference type="PANTHER" id="PTHR30572">
    <property type="entry name" value="MEMBRANE COMPONENT OF TRANSPORTER-RELATED"/>
    <property type="match status" value="1"/>
</dbReference>
<evidence type="ECO:0000256" key="5">
    <source>
        <dbReference type="ARBA" id="ARBA00023136"/>
    </source>
</evidence>
<evidence type="ECO:0000256" key="2">
    <source>
        <dbReference type="ARBA" id="ARBA00022475"/>
    </source>
</evidence>
<feature type="domain" description="MacB-like periplasmic core" evidence="8">
    <location>
        <begin position="21"/>
        <end position="240"/>
    </location>
</feature>
<feature type="transmembrane region" description="Helical" evidence="6">
    <location>
        <begin position="372"/>
        <end position="398"/>
    </location>
</feature>
<accession>A0A1H6YLB6</accession>
<feature type="transmembrane region" description="Helical" evidence="6">
    <location>
        <begin position="713"/>
        <end position="746"/>
    </location>
</feature>
<dbReference type="AlphaFoldDB" id="A0A1H6YLB6"/>
<feature type="transmembrane region" description="Helical" evidence="6">
    <location>
        <begin position="280"/>
        <end position="302"/>
    </location>
</feature>
<feature type="transmembrane region" description="Helical" evidence="6">
    <location>
        <begin position="766"/>
        <end position="790"/>
    </location>
</feature>
<proteinExistence type="predicted"/>
<dbReference type="Proteomes" id="UP000199532">
    <property type="component" value="Unassembled WGS sequence"/>
</dbReference>
<feature type="transmembrane region" description="Helical" evidence="6">
    <location>
        <begin position="419"/>
        <end position="442"/>
    </location>
</feature>
<dbReference type="STRING" id="408657.SAMN04487995_4615"/>
<evidence type="ECO:0000313" key="9">
    <source>
        <dbReference type="EMBL" id="SEJ42128.1"/>
    </source>
</evidence>